<keyword evidence="1" id="KW-0175">Coiled coil</keyword>
<feature type="coiled-coil region" evidence="1">
    <location>
        <begin position="86"/>
        <end position="113"/>
    </location>
</feature>
<evidence type="ECO:0000313" key="3">
    <source>
        <dbReference type="EMBL" id="GMN62017.1"/>
    </source>
</evidence>
<comment type="caution">
    <text evidence="3">The sequence shown here is derived from an EMBL/GenBank/DDBJ whole genome shotgun (WGS) entry which is preliminary data.</text>
</comment>
<evidence type="ECO:0000256" key="1">
    <source>
        <dbReference type="SAM" id="Coils"/>
    </source>
</evidence>
<name>A0AA88J513_FICCA</name>
<feature type="region of interest" description="Disordered" evidence="2">
    <location>
        <begin position="1"/>
        <end position="27"/>
    </location>
</feature>
<gene>
    <name evidence="3" type="ORF">TIFTF001_031116</name>
</gene>
<sequence>MQQKFNKGNDERKNRPGQGSGLAGGLEISETTGFRDWRVAYQEEILCPEGNSEVRNHSSCMDDKVDGLIANVKKWKDAEQVAVEKAKKAEECVLNAKETKKKAEDELASARLNHSRYLHFILANPNLIGLDWSFMSEISVENQVDKPTVIIDDGEEGEVTGGG</sequence>
<evidence type="ECO:0000313" key="4">
    <source>
        <dbReference type="Proteomes" id="UP001187192"/>
    </source>
</evidence>
<organism evidence="3 4">
    <name type="scientific">Ficus carica</name>
    <name type="common">Common fig</name>
    <dbReference type="NCBI Taxonomy" id="3494"/>
    <lineage>
        <taxon>Eukaryota</taxon>
        <taxon>Viridiplantae</taxon>
        <taxon>Streptophyta</taxon>
        <taxon>Embryophyta</taxon>
        <taxon>Tracheophyta</taxon>
        <taxon>Spermatophyta</taxon>
        <taxon>Magnoliopsida</taxon>
        <taxon>eudicotyledons</taxon>
        <taxon>Gunneridae</taxon>
        <taxon>Pentapetalae</taxon>
        <taxon>rosids</taxon>
        <taxon>fabids</taxon>
        <taxon>Rosales</taxon>
        <taxon>Moraceae</taxon>
        <taxon>Ficeae</taxon>
        <taxon>Ficus</taxon>
    </lineage>
</organism>
<dbReference type="AlphaFoldDB" id="A0AA88J513"/>
<reference evidence="3" key="1">
    <citation type="submission" date="2023-07" db="EMBL/GenBank/DDBJ databases">
        <title>draft genome sequence of fig (Ficus carica).</title>
        <authorList>
            <person name="Takahashi T."/>
            <person name="Nishimura K."/>
        </authorList>
    </citation>
    <scope>NUCLEOTIDE SEQUENCE</scope>
</reference>
<dbReference type="Proteomes" id="UP001187192">
    <property type="component" value="Unassembled WGS sequence"/>
</dbReference>
<dbReference type="EMBL" id="BTGU01000121">
    <property type="protein sequence ID" value="GMN62017.1"/>
    <property type="molecule type" value="Genomic_DNA"/>
</dbReference>
<accession>A0AA88J513</accession>
<proteinExistence type="predicted"/>
<evidence type="ECO:0000256" key="2">
    <source>
        <dbReference type="SAM" id="MobiDB-lite"/>
    </source>
</evidence>
<keyword evidence="4" id="KW-1185">Reference proteome</keyword>
<protein>
    <submittedName>
        <fullName evidence="3">Uncharacterized protein</fullName>
    </submittedName>
</protein>